<evidence type="ECO:0000256" key="11">
    <source>
        <dbReference type="ARBA" id="ARBA00022776"/>
    </source>
</evidence>
<evidence type="ECO:0000256" key="16">
    <source>
        <dbReference type="ARBA" id="ARBA00023328"/>
    </source>
</evidence>
<keyword evidence="7" id="KW-0963">Cytoplasm</keyword>
<feature type="compositionally biased region" description="Basic and acidic residues" evidence="21">
    <location>
        <begin position="1185"/>
        <end position="1202"/>
    </location>
</feature>
<dbReference type="Proteomes" id="UP000000715">
    <property type="component" value="Unplaced"/>
</dbReference>
<feature type="compositionally biased region" description="Polar residues" evidence="21">
    <location>
        <begin position="587"/>
        <end position="601"/>
    </location>
</feature>
<evidence type="ECO:0000259" key="22">
    <source>
        <dbReference type="SMART" id="SM01349"/>
    </source>
</evidence>
<keyword evidence="6" id="KW-0158">Chromosome</keyword>
<dbReference type="GO" id="GO:0000776">
    <property type="term" value="C:kinetochore"/>
    <property type="evidence" value="ECO:0007669"/>
    <property type="project" value="UniProtKB-KW"/>
</dbReference>
<dbReference type="CTD" id="23122"/>
<dbReference type="InterPro" id="IPR011989">
    <property type="entry name" value="ARM-like"/>
</dbReference>
<dbReference type="PANTHER" id="PTHR21567">
    <property type="entry name" value="CLASP"/>
    <property type="match status" value="1"/>
</dbReference>
<keyword evidence="14" id="KW-0206">Cytoskeleton</keyword>
<dbReference type="GeneID" id="101671321"/>
<dbReference type="GO" id="GO:0051301">
    <property type="term" value="P:cell division"/>
    <property type="evidence" value="ECO:0007669"/>
    <property type="project" value="UniProtKB-KW"/>
</dbReference>
<keyword evidence="16" id="KW-0137">Centromere</keyword>
<dbReference type="FunFam" id="1.25.10.10:FF:000031">
    <property type="entry name" value="CLIP-associating protein 1 isoform 2"/>
    <property type="match status" value="1"/>
</dbReference>
<dbReference type="GO" id="GO:0005813">
    <property type="term" value="C:centrosome"/>
    <property type="evidence" value="ECO:0007669"/>
    <property type="project" value="UniProtKB-SubCell"/>
</dbReference>
<evidence type="ECO:0000256" key="14">
    <source>
        <dbReference type="ARBA" id="ARBA00023212"/>
    </source>
</evidence>
<evidence type="ECO:0000256" key="19">
    <source>
        <dbReference type="ARBA" id="ARBA00083433"/>
    </source>
</evidence>
<feature type="region of interest" description="Disordered" evidence="21">
    <location>
        <begin position="638"/>
        <end position="701"/>
    </location>
</feature>
<evidence type="ECO:0000256" key="7">
    <source>
        <dbReference type="ARBA" id="ARBA00022490"/>
    </source>
</evidence>
<feature type="region of interest" description="Disordered" evidence="21">
    <location>
        <begin position="720"/>
        <end position="795"/>
    </location>
</feature>
<evidence type="ECO:0000256" key="17">
    <source>
        <dbReference type="ARBA" id="ARBA00055763"/>
    </source>
</evidence>
<dbReference type="SMART" id="SM01349">
    <property type="entry name" value="TOG"/>
    <property type="match status" value="3"/>
</dbReference>
<dbReference type="FunFam" id="1.25.10.10:FF:000005">
    <property type="entry name" value="CLIP-associating protein 1 isoform 2"/>
    <property type="match status" value="1"/>
</dbReference>
<comment type="function">
    <text evidence="17">Microtubule plus-end tracking protein that promotes the stabilization of dynamic microtubules. Involved in the nucleation of noncentrosomal microtubules originating from the trans-Golgi network (TGN). Required for the polarization of the cytoplasmic microtubule arrays in migrating cells towards the leading edge of the cell. May act at the cell cortex to enhance the frequency of rescue of depolymerizing microtubules by attaching their plus-ends to cortical platforms composed of ERC1 and PHLDB2. This cortical microtubule stabilizing activity is regulated at least in part by phosphatidylinositol 3-kinase signaling. Also performs a similar stabilizing function at the kinetochore which is essential for the bipolar alignment of chromosomes on the mitotic spindle.</text>
</comment>
<evidence type="ECO:0000256" key="2">
    <source>
        <dbReference type="ARBA" id="ARBA00004300"/>
    </source>
</evidence>
<feature type="domain" description="TOG" evidence="22">
    <location>
        <begin position="7"/>
        <end position="232"/>
    </location>
</feature>
<evidence type="ECO:0000256" key="20">
    <source>
        <dbReference type="PROSITE-ProRule" id="PRU00103"/>
    </source>
</evidence>
<dbReference type="GO" id="GO:0072686">
    <property type="term" value="C:mitotic spindle"/>
    <property type="evidence" value="ECO:0007669"/>
    <property type="project" value="TreeGrafter"/>
</dbReference>
<dbReference type="Pfam" id="PF21041">
    <property type="entry name" value="XMAP215_CLASP_TOG"/>
    <property type="match status" value="1"/>
</dbReference>
<keyword evidence="8" id="KW-0132">Cell division</keyword>
<evidence type="ECO:0000256" key="9">
    <source>
        <dbReference type="ARBA" id="ARBA00022701"/>
    </source>
</evidence>
<evidence type="ECO:0000256" key="13">
    <source>
        <dbReference type="ARBA" id="ARBA00023034"/>
    </source>
</evidence>
<dbReference type="InterPro" id="IPR024395">
    <property type="entry name" value="CLASP_N_dom"/>
</dbReference>
<dbReference type="InterPro" id="IPR016024">
    <property type="entry name" value="ARM-type_fold"/>
</dbReference>
<sequence>MEPRSMEYFSAQVQQKDVGGRLQVGQELLLYLGAPGAIPDLEEDLGRLGKTVDALTGWVGSSNYRVSLMGLEILSAFVDRLSTRFKSYVVMVIVALIDRMGDAKDKVRDEAQALMLKLMDQVAPPVYIWEQLASGFKHKNFRSREGVCLCLIETLNIFGAQPLVLSKLVPHLCILFGDSNSQVRDAAVLAIVEIYRHVGERVRVDLCKRGIPPARLEVIFAKFDEVQKSGGMILSVCKDKSFDDEESVDGNRPSSTASAFKVPAPKTSGNPVNSARKPGSAGGPKVGAGASKEGGAGAVDEDDFIKAFTDVPSVQIYSSRELEETLNKIREILSDDKHDWDQRANALKKIRSLLVAGAAQYDCFFQHLRLLDGALKLSAKDLRSQVVREACITVAHLSTVLGNKFDHGAEAIVPTLFNLVPNSAKVMATSGCAAIRFIIRHTHVPRLIPLITSNCTSKSVPVRRRSFEFLDLLLQEWQTHSLERHAAVLVETIKKGIHDADAEARVEARKTYMGLRNHFPGEAETLYNSLEPSYQKSLQTYLKSSGSVASLPQSDRSSSSSQESLNRPFSSKWSTANPSTVAGRVSAGSSKASSLPGSLQRSRSDIDVNAAAGAKAHHAAGQSVRSGRLGAGALNPGSYASLEDTSDKIDGATSEDGRVRAKLSAPLAGMGNAKTDSRGRSRTKMVSQSQPGSRSGSPGRVLTTTALSTVSSGVQRVLVSSASAPKRSKIPRSQGCSREASPSRLSVARSSRIPRPSVSQGCSREASRESSRDTSPVRSFQPLGPGYGISQSSRLSSSVSAMRVLNTGSDVEEAVADALKKPARRRYESYGMHSDDDANSDASSACSERSYSSRNGSIPTYMRQTEDVAEVLNRCASSNWSERKEGLLGLQNLLKNQRTLSRVELKRLCEIFTRMFADPHGKRVFSMFLETLVDFIQVHKDDLQDWLFVLLTQLLKKMGADLLGSVQAKVQKALDVTRESFPNDLQFNILMRFTVDQTQTPSLKTVKPALRDQLHSFWSSKVKVAILKYIETLAKQMDPGDFINSSETRLAVSRVITWTTEPKSSDVRKAAQSVLISLFELNTPEFTMLLGALPKTFQDGATKLLHNHLRNTGNGTQGSMGSPLTRPTPRSPANWSSPLTSPTNTSQNTLSPSAFDYDTENMNSEDIYSSLRGVTEAIQNFSFRSQEDMNEPLKRDSKKDDSDSMCGGPGMPDPRAGGDATDSSQTALDNKASLLHSMPAHSSPRARDYNPYNYSDSISPFNKSALKEAMFDDDADQFPDDLSLDHSDLVAELLKELSNHNERVEERKIALYELMKLTQEESFSVWDEHFKTILLLLLETLGDKEPTIRALALKVLREILRHQPARFKNYAELTVMKTLEAHKDPHKEVVRSAEEAASVLATSISPEQCIKVLCPIIQTADYPINLAAIKMQTKVIERVSKETLNLLLPEIMPGLIQGYDNSESSVRKACVFCLVAVHAVIGDELKPHLSQLTGSKMKLLNLYIKRAQTGSGGADPTTDVSGQS</sequence>
<dbReference type="GO" id="GO:0007026">
    <property type="term" value="P:negative regulation of microtubule depolymerization"/>
    <property type="evidence" value="ECO:0007669"/>
    <property type="project" value="UniProtKB-ARBA"/>
</dbReference>
<keyword evidence="15" id="KW-0131">Cell cycle</keyword>
<evidence type="ECO:0000256" key="8">
    <source>
        <dbReference type="ARBA" id="ARBA00022618"/>
    </source>
</evidence>
<evidence type="ECO:0000313" key="24">
    <source>
        <dbReference type="RefSeq" id="XP_044944987.1"/>
    </source>
</evidence>
<evidence type="ECO:0000256" key="15">
    <source>
        <dbReference type="ARBA" id="ARBA00023306"/>
    </source>
</evidence>
<feature type="region of interest" description="Disordered" evidence="21">
    <location>
        <begin position="548"/>
        <end position="602"/>
    </location>
</feature>
<accession>A0A8U0SNC9</accession>
<proteinExistence type="inferred from homology"/>
<feature type="compositionally biased region" description="Gly residues" evidence="21">
    <location>
        <begin position="280"/>
        <end position="296"/>
    </location>
</feature>
<evidence type="ECO:0000256" key="6">
    <source>
        <dbReference type="ARBA" id="ARBA00022454"/>
    </source>
</evidence>
<evidence type="ECO:0000256" key="10">
    <source>
        <dbReference type="ARBA" id="ARBA00022737"/>
    </source>
</evidence>
<protein>
    <recommendedName>
        <fullName evidence="18">CLIP-associating protein 1</fullName>
    </recommendedName>
    <alternativeName>
        <fullName evidence="19">Cytoplasmic linker-associated protein 1</fullName>
    </alternativeName>
</protein>
<dbReference type="SUPFAM" id="SSF48371">
    <property type="entry name" value="ARM repeat"/>
    <property type="match status" value="2"/>
</dbReference>
<dbReference type="GO" id="GO:0005876">
    <property type="term" value="C:spindle microtubule"/>
    <property type="evidence" value="ECO:0007669"/>
    <property type="project" value="TreeGrafter"/>
</dbReference>
<name>A0A8U0SNC9_MUSPF</name>
<feature type="compositionally biased region" description="Polar residues" evidence="21">
    <location>
        <begin position="1110"/>
        <end position="1122"/>
    </location>
</feature>
<feature type="compositionally biased region" description="Low complexity" evidence="21">
    <location>
        <begin position="687"/>
        <end position="701"/>
    </location>
</feature>
<dbReference type="GO" id="GO:0005881">
    <property type="term" value="C:cytoplasmic microtubule"/>
    <property type="evidence" value="ECO:0007669"/>
    <property type="project" value="TreeGrafter"/>
</dbReference>
<feature type="repeat" description="HEAT" evidence="20">
    <location>
        <begin position="168"/>
        <end position="206"/>
    </location>
</feature>
<dbReference type="PANTHER" id="PTHR21567:SF30">
    <property type="entry name" value="CLIP-ASSOCIATING PROTEIN 2"/>
    <property type="match status" value="1"/>
</dbReference>
<keyword evidence="12" id="KW-0995">Kinetochore</keyword>
<gene>
    <name evidence="24" type="primary">CLASP2</name>
</gene>
<reference evidence="24" key="1">
    <citation type="submission" date="2025-08" db="UniProtKB">
        <authorList>
            <consortium name="RefSeq"/>
        </authorList>
    </citation>
    <scope>IDENTIFICATION</scope>
    <source>
        <tissue evidence="24">Brain</tissue>
    </source>
</reference>
<feature type="region of interest" description="Disordered" evidence="21">
    <location>
        <begin position="243"/>
        <end position="296"/>
    </location>
</feature>
<dbReference type="Gene3D" id="1.25.10.10">
    <property type="entry name" value="Leucine-rich Repeat Variant"/>
    <property type="match status" value="4"/>
</dbReference>
<keyword evidence="23" id="KW-1185">Reference proteome</keyword>
<dbReference type="RefSeq" id="XP_044944987.1">
    <property type="nucleotide sequence ID" value="XM_045089052.1"/>
</dbReference>
<feature type="compositionally biased region" description="Low complexity" evidence="21">
    <location>
        <begin position="550"/>
        <end position="568"/>
    </location>
</feature>
<dbReference type="Pfam" id="PF12348">
    <property type="entry name" value="CLASP_N"/>
    <property type="match status" value="1"/>
</dbReference>
<evidence type="ECO:0000313" key="23">
    <source>
        <dbReference type="Proteomes" id="UP000000715"/>
    </source>
</evidence>
<keyword evidence="11" id="KW-0498">Mitosis</keyword>
<feature type="domain" description="TOG" evidence="22">
    <location>
        <begin position="1281"/>
        <end position="1517"/>
    </location>
</feature>
<feature type="region of interest" description="Disordered" evidence="21">
    <location>
        <begin position="1108"/>
        <end position="1158"/>
    </location>
</feature>
<dbReference type="PROSITE" id="PS50077">
    <property type="entry name" value="HEAT_REPEAT"/>
    <property type="match status" value="1"/>
</dbReference>
<dbReference type="GO" id="GO:0008017">
    <property type="term" value="F:microtubule binding"/>
    <property type="evidence" value="ECO:0007669"/>
    <property type="project" value="UniProtKB-ARBA"/>
</dbReference>
<comment type="similarity">
    <text evidence="5">Belongs to the CLASP family.</text>
</comment>
<dbReference type="GO" id="GO:0090307">
    <property type="term" value="P:mitotic spindle assembly"/>
    <property type="evidence" value="ECO:0007669"/>
    <property type="project" value="TreeGrafter"/>
</dbReference>
<dbReference type="FunFam" id="1.25.10.10:FF:000001">
    <property type="entry name" value="CLIP-associating protein 1 isoform 2"/>
    <property type="match status" value="1"/>
</dbReference>
<dbReference type="InterPro" id="IPR057546">
    <property type="entry name" value="HEAT_GCN1"/>
</dbReference>
<feature type="compositionally biased region" description="Polar residues" evidence="21">
    <location>
        <begin position="569"/>
        <end position="580"/>
    </location>
</feature>
<feature type="domain" description="TOG" evidence="22">
    <location>
        <begin position="318"/>
        <end position="551"/>
    </location>
</feature>
<dbReference type="FunFam" id="1.25.10.10:FF:000006">
    <property type="entry name" value="CLIP-associating protein 1 isoform 2"/>
    <property type="match status" value="1"/>
</dbReference>
<feature type="compositionally biased region" description="Polar residues" evidence="21">
    <location>
        <begin position="1131"/>
        <end position="1152"/>
    </location>
</feature>
<keyword evidence="9" id="KW-0493">Microtubule</keyword>
<dbReference type="InterPro" id="IPR021133">
    <property type="entry name" value="HEAT_type_2"/>
</dbReference>
<evidence type="ECO:0000256" key="21">
    <source>
        <dbReference type="SAM" id="MobiDB-lite"/>
    </source>
</evidence>
<keyword evidence="13" id="KW-0333">Golgi apparatus</keyword>
<feature type="region of interest" description="Disordered" evidence="21">
    <location>
        <begin position="830"/>
        <end position="858"/>
    </location>
</feature>
<dbReference type="GO" id="GO:0040001">
    <property type="term" value="P:establishment of mitotic spindle localization"/>
    <property type="evidence" value="ECO:0007669"/>
    <property type="project" value="TreeGrafter"/>
</dbReference>
<feature type="compositionally biased region" description="Basic and acidic residues" evidence="21">
    <location>
        <begin position="645"/>
        <end position="659"/>
    </location>
</feature>
<evidence type="ECO:0000256" key="5">
    <source>
        <dbReference type="ARBA" id="ARBA00009549"/>
    </source>
</evidence>
<evidence type="ECO:0000256" key="1">
    <source>
        <dbReference type="ARBA" id="ARBA00004186"/>
    </source>
</evidence>
<evidence type="ECO:0000256" key="12">
    <source>
        <dbReference type="ARBA" id="ARBA00022838"/>
    </source>
</evidence>
<dbReference type="GO" id="GO:0005794">
    <property type="term" value="C:Golgi apparatus"/>
    <property type="evidence" value="ECO:0007669"/>
    <property type="project" value="UniProtKB-SubCell"/>
</dbReference>
<keyword evidence="10" id="KW-0677">Repeat</keyword>
<comment type="subcellular location">
    <subcellularLocation>
        <location evidence="4">Chromosome</location>
        <location evidence="4">Centromere</location>
        <location evidence="4">Kinetochore</location>
    </subcellularLocation>
    <subcellularLocation>
        <location evidence="2">Cytoplasm</location>
        <location evidence="2">Cytoskeleton</location>
        <location evidence="2">Microtubule organizing center</location>
        <location evidence="2">Centrosome</location>
    </subcellularLocation>
    <subcellularLocation>
        <location evidence="1">Cytoplasm</location>
        <location evidence="1">Cytoskeleton</location>
        <location evidence="1">Spindle</location>
    </subcellularLocation>
    <subcellularLocation>
        <location evidence="3">Golgi apparatus</location>
        <location evidence="3">trans-Golgi network</location>
    </subcellularLocation>
</comment>
<evidence type="ECO:0000256" key="18">
    <source>
        <dbReference type="ARBA" id="ARBA00071710"/>
    </source>
</evidence>
<feature type="compositionally biased region" description="Low complexity" evidence="21">
    <location>
        <begin position="840"/>
        <end position="854"/>
    </location>
</feature>
<dbReference type="GO" id="GO:0030010">
    <property type="term" value="P:establishment of cell polarity"/>
    <property type="evidence" value="ECO:0007669"/>
    <property type="project" value="UniProtKB-ARBA"/>
</dbReference>
<evidence type="ECO:0000256" key="4">
    <source>
        <dbReference type="ARBA" id="ARBA00004629"/>
    </source>
</evidence>
<feature type="region of interest" description="Disordered" evidence="21">
    <location>
        <begin position="1182"/>
        <end position="1225"/>
    </location>
</feature>
<dbReference type="Pfam" id="PF23271">
    <property type="entry name" value="HEAT_GCN1"/>
    <property type="match status" value="1"/>
</dbReference>
<evidence type="ECO:0000256" key="3">
    <source>
        <dbReference type="ARBA" id="ARBA00004601"/>
    </source>
</evidence>
<dbReference type="InterPro" id="IPR048491">
    <property type="entry name" value="XMAP215_CLASP_TOG"/>
</dbReference>
<dbReference type="GO" id="GO:0045180">
    <property type="term" value="C:basal cortex"/>
    <property type="evidence" value="ECO:0007669"/>
    <property type="project" value="TreeGrafter"/>
</dbReference>
<dbReference type="InterPro" id="IPR034085">
    <property type="entry name" value="TOG"/>
</dbReference>
<organism evidence="23 24">
    <name type="scientific">Mustela putorius furo</name>
    <name type="common">European domestic ferret</name>
    <name type="synonym">Mustela furo</name>
    <dbReference type="NCBI Taxonomy" id="9669"/>
    <lineage>
        <taxon>Eukaryota</taxon>
        <taxon>Metazoa</taxon>
        <taxon>Chordata</taxon>
        <taxon>Craniata</taxon>
        <taxon>Vertebrata</taxon>
        <taxon>Euteleostomi</taxon>
        <taxon>Mammalia</taxon>
        <taxon>Eutheria</taxon>
        <taxon>Laurasiatheria</taxon>
        <taxon>Carnivora</taxon>
        <taxon>Caniformia</taxon>
        <taxon>Musteloidea</taxon>
        <taxon>Mustelidae</taxon>
        <taxon>Mustelinae</taxon>
        <taxon>Mustela</taxon>
    </lineage>
</organism>